<evidence type="ECO:0000313" key="2">
    <source>
        <dbReference type="EMBL" id="GAA0592312.1"/>
    </source>
</evidence>
<accession>A0ABP3QQQ8</accession>
<protein>
    <submittedName>
        <fullName evidence="2">Molybdenum carrier protein</fullName>
    </submittedName>
</protein>
<comment type="caution">
    <text evidence="2">The sequence shown here is derived from an EMBL/GenBank/DDBJ whole genome shotgun (WGS) entry which is preliminary data.</text>
</comment>
<dbReference type="Pfam" id="PF12694">
    <property type="entry name" value="cpYpsA"/>
    <property type="match status" value="1"/>
</dbReference>
<gene>
    <name evidence="2" type="ORF">GCM10009416_33360</name>
</gene>
<proteinExistence type="predicted"/>
<reference evidence="3" key="1">
    <citation type="journal article" date="2019" name="Int. J. Syst. Evol. Microbiol.">
        <title>The Global Catalogue of Microorganisms (GCM) 10K type strain sequencing project: providing services to taxonomists for standard genome sequencing and annotation.</title>
        <authorList>
            <consortium name="The Broad Institute Genomics Platform"/>
            <consortium name="The Broad Institute Genome Sequencing Center for Infectious Disease"/>
            <person name="Wu L."/>
            <person name="Ma J."/>
        </authorList>
    </citation>
    <scope>NUCLEOTIDE SEQUENCE [LARGE SCALE GENOMIC DNA]</scope>
    <source>
        <strain evidence="3">JCM 9933</strain>
    </source>
</reference>
<evidence type="ECO:0000313" key="3">
    <source>
        <dbReference type="Proteomes" id="UP001501588"/>
    </source>
</evidence>
<keyword evidence="3" id="KW-1185">Reference proteome</keyword>
<dbReference type="EMBL" id="BAAAFZ010000053">
    <property type="protein sequence ID" value="GAA0592312.1"/>
    <property type="molecule type" value="Genomic_DNA"/>
</dbReference>
<sequence>MADVSHTAAKTARVISGGQTGADRGGLEGARRAGTPTGGWAPKGWLTERGADPSLAAFGLREHASPLYPPRTEANVLEADATLLLGRADGRGTSNTRALCARHGRPVWGSEFMAKHDLLDAAEFVRNLPGAGLTLNVAGSRESRCPGLQERAAAFVAALLGKVAHGAE</sequence>
<evidence type="ECO:0000256" key="1">
    <source>
        <dbReference type="SAM" id="MobiDB-lite"/>
    </source>
</evidence>
<dbReference type="Proteomes" id="UP001501588">
    <property type="component" value="Unassembled WGS sequence"/>
</dbReference>
<feature type="region of interest" description="Disordered" evidence="1">
    <location>
        <begin position="1"/>
        <end position="46"/>
    </location>
</feature>
<dbReference type="Gene3D" id="3.40.50.450">
    <property type="match status" value="1"/>
</dbReference>
<dbReference type="InterPro" id="IPR024755">
    <property type="entry name" value="cpYpsA"/>
</dbReference>
<dbReference type="RefSeq" id="WP_408871569.1">
    <property type="nucleotide sequence ID" value="NZ_BAAAFZ010000053.1"/>
</dbReference>
<name>A0ABP3QQQ8_9PROT</name>
<organism evidence="2 3">
    <name type="scientific">Craurococcus roseus</name>
    <dbReference type="NCBI Taxonomy" id="77585"/>
    <lineage>
        <taxon>Bacteria</taxon>
        <taxon>Pseudomonadati</taxon>
        <taxon>Pseudomonadota</taxon>
        <taxon>Alphaproteobacteria</taxon>
        <taxon>Acetobacterales</taxon>
        <taxon>Acetobacteraceae</taxon>
        <taxon>Craurococcus</taxon>
    </lineage>
</organism>